<dbReference type="InterPro" id="IPR050256">
    <property type="entry name" value="Glycosyltransferase_2"/>
</dbReference>
<dbReference type="Gene3D" id="3.90.550.10">
    <property type="entry name" value="Spore Coat Polysaccharide Biosynthesis Protein SpsA, Chain A"/>
    <property type="match status" value="1"/>
</dbReference>
<dbReference type="RefSeq" id="WP_043389067.1">
    <property type="nucleotide sequence ID" value="NZ_JPMI01000006.1"/>
</dbReference>
<dbReference type="Proteomes" id="UP000028547">
    <property type="component" value="Unassembled WGS sequence"/>
</dbReference>
<keyword evidence="3" id="KW-0808">Transferase</keyword>
<keyword evidence="2" id="KW-0328">Glycosyltransferase</keyword>
<gene>
    <name evidence="11" type="ORF">Q664_01680</name>
</gene>
<accession>A0A084T1Q5</accession>
<feature type="region of interest" description="Disordered" evidence="8">
    <location>
        <begin position="309"/>
        <end position="331"/>
    </location>
</feature>
<dbReference type="InterPro" id="IPR001173">
    <property type="entry name" value="Glyco_trans_2-like"/>
</dbReference>
<sequence>MPSERLLSVVIPCYRSQGYLEKTVSELVAALEPEEAFEIILVNDGSPDDVQEVIERLHAKDARIRFLELGSNRGQHAATLKGFAIARGDVVITLDDDGQNPPEAGLAVARALRGSRHDVVYGRFQTTEQNLPRRLVSRLNLWLFKHTMGNRTGIRVTNVRAIRGDLARMLGRSEQIFPYIDSMIFRSTRRVGEVTVPHRRRDAGESTYRLRDLFRLWLSHMSTLTVLPLQLATWGSFCASLFGLLLGVVQVVRALMLNQAPPGWLSLFCVLTFLFSLLFAFLGIISTYLGRMYVSLNARGQDWLRSSGGLGPSSDIGGGERASRGGASQAA</sequence>
<dbReference type="Pfam" id="PF00535">
    <property type="entry name" value="Glycos_transf_2"/>
    <property type="match status" value="1"/>
</dbReference>
<feature type="transmembrane region" description="Helical" evidence="9">
    <location>
        <begin position="231"/>
        <end position="252"/>
    </location>
</feature>
<keyword evidence="5" id="KW-0448">Lipopolysaccharide biosynthesis</keyword>
<keyword evidence="7 9" id="KW-0472">Membrane</keyword>
<evidence type="ECO:0000256" key="2">
    <source>
        <dbReference type="ARBA" id="ARBA00022676"/>
    </source>
</evidence>
<keyword evidence="4 9" id="KW-0812">Transmembrane</keyword>
<proteinExistence type="predicted"/>
<dbReference type="PANTHER" id="PTHR48090">
    <property type="entry name" value="UNDECAPRENYL-PHOSPHATE 4-DEOXY-4-FORMAMIDO-L-ARABINOSE TRANSFERASE-RELATED"/>
    <property type="match status" value="1"/>
</dbReference>
<feature type="compositionally biased region" description="Gly residues" evidence="8">
    <location>
        <begin position="309"/>
        <end position="320"/>
    </location>
</feature>
<evidence type="ECO:0000256" key="8">
    <source>
        <dbReference type="SAM" id="MobiDB-lite"/>
    </source>
</evidence>
<evidence type="ECO:0000256" key="7">
    <source>
        <dbReference type="ARBA" id="ARBA00023136"/>
    </source>
</evidence>
<evidence type="ECO:0000256" key="4">
    <source>
        <dbReference type="ARBA" id="ARBA00022692"/>
    </source>
</evidence>
<evidence type="ECO:0000313" key="11">
    <source>
        <dbReference type="EMBL" id="KFA94640.1"/>
    </source>
</evidence>
<dbReference type="GO" id="GO:0005886">
    <property type="term" value="C:plasma membrane"/>
    <property type="evidence" value="ECO:0007669"/>
    <property type="project" value="TreeGrafter"/>
</dbReference>
<evidence type="ECO:0000259" key="10">
    <source>
        <dbReference type="Pfam" id="PF00535"/>
    </source>
</evidence>
<feature type="transmembrane region" description="Helical" evidence="9">
    <location>
        <begin position="264"/>
        <end position="289"/>
    </location>
</feature>
<dbReference type="SUPFAM" id="SSF53448">
    <property type="entry name" value="Nucleotide-diphospho-sugar transferases"/>
    <property type="match status" value="1"/>
</dbReference>
<dbReference type="EMBL" id="JPMI01000006">
    <property type="protein sequence ID" value="KFA94640.1"/>
    <property type="molecule type" value="Genomic_DNA"/>
</dbReference>
<feature type="domain" description="Glycosyltransferase 2-like" evidence="10">
    <location>
        <begin position="8"/>
        <end position="139"/>
    </location>
</feature>
<evidence type="ECO:0000313" key="12">
    <source>
        <dbReference type="Proteomes" id="UP000028547"/>
    </source>
</evidence>
<organism evidence="11 12">
    <name type="scientific">Archangium violaceum Cb vi76</name>
    <dbReference type="NCBI Taxonomy" id="1406225"/>
    <lineage>
        <taxon>Bacteria</taxon>
        <taxon>Pseudomonadati</taxon>
        <taxon>Myxococcota</taxon>
        <taxon>Myxococcia</taxon>
        <taxon>Myxococcales</taxon>
        <taxon>Cystobacterineae</taxon>
        <taxon>Archangiaceae</taxon>
        <taxon>Archangium</taxon>
    </lineage>
</organism>
<dbReference type="AlphaFoldDB" id="A0A084T1Q5"/>
<dbReference type="GO" id="GO:0009103">
    <property type="term" value="P:lipopolysaccharide biosynthetic process"/>
    <property type="evidence" value="ECO:0007669"/>
    <property type="project" value="UniProtKB-KW"/>
</dbReference>
<dbReference type="InterPro" id="IPR029044">
    <property type="entry name" value="Nucleotide-diphossugar_trans"/>
</dbReference>
<reference evidence="11 12" key="1">
    <citation type="submission" date="2014-07" db="EMBL/GenBank/DDBJ databases">
        <title>Draft Genome Sequence of Gephyronic Acid Producer, Cystobacter violaceus Strain Cb vi76.</title>
        <authorList>
            <person name="Stevens D.C."/>
            <person name="Young J."/>
            <person name="Carmichael R."/>
            <person name="Tan J."/>
            <person name="Taylor R.E."/>
        </authorList>
    </citation>
    <scope>NUCLEOTIDE SEQUENCE [LARGE SCALE GENOMIC DNA]</scope>
    <source>
        <strain evidence="11 12">Cb vi76</strain>
    </source>
</reference>
<dbReference type="PANTHER" id="PTHR48090:SF3">
    <property type="entry name" value="UNDECAPRENYL-PHOSPHATE 4-DEOXY-4-FORMAMIDO-L-ARABINOSE TRANSFERASE"/>
    <property type="match status" value="1"/>
</dbReference>
<evidence type="ECO:0000256" key="6">
    <source>
        <dbReference type="ARBA" id="ARBA00022989"/>
    </source>
</evidence>
<dbReference type="GO" id="GO:0099621">
    <property type="term" value="F:undecaprenyl-phosphate 4-deoxy-4-formamido-L-arabinose transferase activity"/>
    <property type="evidence" value="ECO:0007669"/>
    <property type="project" value="TreeGrafter"/>
</dbReference>
<comment type="caution">
    <text evidence="11">The sequence shown here is derived from an EMBL/GenBank/DDBJ whole genome shotgun (WGS) entry which is preliminary data.</text>
</comment>
<keyword evidence="6 9" id="KW-1133">Transmembrane helix</keyword>
<evidence type="ECO:0000256" key="1">
    <source>
        <dbReference type="ARBA" id="ARBA00022475"/>
    </source>
</evidence>
<evidence type="ECO:0000256" key="9">
    <source>
        <dbReference type="SAM" id="Phobius"/>
    </source>
</evidence>
<evidence type="ECO:0000256" key="3">
    <source>
        <dbReference type="ARBA" id="ARBA00022679"/>
    </source>
</evidence>
<name>A0A084T1Q5_9BACT</name>
<keyword evidence="1" id="KW-1003">Cell membrane</keyword>
<evidence type="ECO:0000256" key="5">
    <source>
        <dbReference type="ARBA" id="ARBA00022985"/>
    </source>
</evidence>
<protein>
    <recommendedName>
        <fullName evidence="10">Glycosyltransferase 2-like domain-containing protein</fullName>
    </recommendedName>
</protein>